<keyword evidence="4" id="KW-1185">Reference proteome</keyword>
<dbReference type="EMBL" id="FRBQ01000003">
    <property type="protein sequence ID" value="SHM20159.1"/>
    <property type="molecule type" value="Genomic_DNA"/>
</dbReference>
<evidence type="ECO:0000313" key="4">
    <source>
        <dbReference type="Proteomes" id="UP000184305"/>
    </source>
</evidence>
<keyword evidence="1" id="KW-1133">Transmembrane helix</keyword>
<feature type="transmembrane region" description="Helical" evidence="1">
    <location>
        <begin position="136"/>
        <end position="156"/>
    </location>
</feature>
<dbReference type="InterPro" id="IPR013099">
    <property type="entry name" value="K_chnl_dom"/>
</dbReference>
<organism evidence="3 4">
    <name type="scientific">Phytopseudomonas punonensis</name>
    <dbReference type="NCBI Taxonomy" id="1220495"/>
    <lineage>
        <taxon>Bacteria</taxon>
        <taxon>Pseudomonadati</taxon>
        <taxon>Pseudomonadota</taxon>
        <taxon>Gammaproteobacteria</taxon>
        <taxon>Pseudomonadales</taxon>
        <taxon>Pseudomonadaceae</taxon>
        <taxon>Phytopseudomonas</taxon>
    </lineage>
</organism>
<keyword evidence="1" id="KW-0472">Membrane</keyword>
<feature type="transmembrane region" description="Helical" evidence="1">
    <location>
        <begin position="76"/>
        <end position="94"/>
    </location>
</feature>
<evidence type="ECO:0000313" key="3">
    <source>
        <dbReference type="EMBL" id="SHM20159.1"/>
    </source>
</evidence>
<feature type="transmembrane region" description="Helical" evidence="1">
    <location>
        <begin position="20"/>
        <end position="41"/>
    </location>
</feature>
<feature type="transmembrane region" description="Helical" evidence="1">
    <location>
        <begin position="53"/>
        <end position="70"/>
    </location>
</feature>
<name>A0A1M7GWC9_9GAMM</name>
<protein>
    <submittedName>
        <fullName evidence="3">Ion channel</fullName>
    </submittedName>
</protein>
<accession>A0A1M7GWC9</accession>
<feature type="transmembrane region" description="Helical" evidence="1">
    <location>
        <begin position="202"/>
        <end position="223"/>
    </location>
</feature>
<dbReference type="SUPFAM" id="SSF81324">
    <property type="entry name" value="Voltage-gated potassium channels"/>
    <property type="match status" value="1"/>
</dbReference>
<feature type="transmembrane region" description="Helical" evidence="1">
    <location>
        <begin position="177"/>
        <end position="196"/>
    </location>
</feature>
<evidence type="ECO:0000256" key="1">
    <source>
        <dbReference type="SAM" id="Phobius"/>
    </source>
</evidence>
<keyword evidence="1" id="KW-0812">Transmembrane</keyword>
<proteinExistence type="predicted"/>
<dbReference type="Gene3D" id="1.10.287.70">
    <property type="match status" value="1"/>
</dbReference>
<sequence length="235" mass="25897">MPTRPLWVSLARFHSMPKAYTYLLRYPSASLLFVQLLGIVLYPFMEQLSEGRAIVGAFGIVVLAMSLRMVRSSPNIQWIAFTQAACILALTVAVEFESNTALSILLAALESSFYFYAAGGLIAYMMEDQRASTDELFAVGATFTLLAWAFAHAFHVCQLLSPGSFTAAINPEAQRTWMELLYLSFTVLSGVGLSDITPLRPFARALVMLEQFAGVMYIGLVLTRMISLTVRPRAG</sequence>
<reference evidence="4" key="1">
    <citation type="submission" date="2016-11" db="EMBL/GenBank/DDBJ databases">
        <authorList>
            <person name="Varghese N."/>
            <person name="Submissions S."/>
        </authorList>
    </citation>
    <scope>NUCLEOTIDE SEQUENCE [LARGE SCALE GENOMIC DNA]</scope>
    <source>
        <strain evidence="4">CECT 8089</strain>
    </source>
</reference>
<feature type="transmembrane region" description="Helical" evidence="1">
    <location>
        <begin position="101"/>
        <end position="124"/>
    </location>
</feature>
<evidence type="ECO:0000259" key="2">
    <source>
        <dbReference type="Pfam" id="PF07885"/>
    </source>
</evidence>
<dbReference type="Proteomes" id="UP000184305">
    <property type="component" value="Unassembled WGS sequence"/>
</dbReference>
<dbReference type="AlphaFoldDB" id="A0A1M7GWC9"/>
<feature type="domain" description="Potassium channel" evidence="2">
    <location>
        <begin position="149"/>
        <end position="229"/>
    </location>
</feature>
<dbReference type="Pfam" id="PF07885">
    <property type="entry name" value="Ion_trans_2"/>
    <property type="match status" value="1"/>
</dbReference>
<gene>
    <name evidence="3" type="ORF">SAMN05216288_3292</name>
</gene>
<dbReference type="STRING" id="1220495.SAMN05216288_3292"/>